<dbReference type="Pfam" id="PF13439">
    <property type="entry name" value="Glyco_transf_4"/>
    <property type="match status" value="1"/>
</dbReference>
<dbReference type="PANTHER" id="PTHR12526">
    <property type="entry name" value="GLYCOSYLTRANSFERASE"/>
    <property type="match status" value="1"/>
</dbReference>
<accession>A0A916JP37</accession>
<dbReference type="EMBL" id="OU015584">
    <property type="protein sequence ID" value="CAG5083397.1"/>
    <property type="molecule type" value="Genomic_DNA"/>
</dbReference>
<keyword evidence="3" id="KW-0808">Transferase</keyword>
<keyword evidence="4" id="KW-1185">Reference proteome</keyword>
<organism evidence="3 4">
    <name type="scientific">Parvicella tangerina</name>
    <dbReference type="NCBI Taxonomy" id="2829795"/>
    <lineage>
        <taxon>Bacteria</taxon>
        <taxon>Pseudomonadati</taxon>
        <taxon>Bacteroidota</taxon>
        <taxon>Flavobacteriia</taxon>
        <taxon>Flavobacteriales</taxon>
        <taxon>Parvicellaceae</taxon>
        <taxon>Parvicella</taxon>
    </lineage>
</organism>
<proteinExistence type="predicted"/>
<reference evidence="3" key="1">
    <citation type="submission" date="2021-04" db="EMBL/GenBank/DDBJ databases">
        <authorList>
            <person name="Rodrigo-Torres L."/>
            <person name="Arahal R. D."/>
            <person name="Lucena T."/>
        </authorList>
    </citation>
    <scope>NUCLEOTIDE SEQUENCE</scope>
    <source>
        <strain evidence="3">AS29M-1</strain>
    </source>
</reference>
<evidence type="ECO:0000313" key="4">
    <source>
        <dbReference type="Proteomes" id="UP000683507"/>
    </source>
</evidence>
<dbReference type="EC" id="2.4.1.-" evidence="3"/>
<feature type="domain" description="Glycosyl transferase family 1" evidence="1">
    <location>
        <begin position="175"/>
        <end position="340"/>
    </location>
</feature>
<feature type="domain" description="Glycosyltransferase subfamily 4-like N-terminal" evidence="2">
    <location>
        <begin position="13"/>
        <end position="166"/>
    </location>
</feature>
<evidence type="ECO:0000259" key="1">
    <source>
        <dbReference type="Pfam" id="PF00534"/>
    </source>
</evidence>
<dbReference type="PANTHER" id="PTHR12526:SF630">
    <property type="entry name" value="GLYCOSYLTRANSFERASE"/>
    <property type="match status" value="1"/>
</dbReference>
<keyword evidence="3" id="KW-0328">Glycosyltransferase</keyword>
<dbReference type="InterPro" id="IPR001296">
    <property type="entry name" value="Glyco_trans_1"/>
</dbReference>
<name>A0A916JP37_9FLAO</name>
<gene>
    <name evidence="3" type="primary">bshA_2</name>
    <name evidence="3" type="ORF">CRYO30217_02184</name>
</gene>
<dbReference type="CDD" id="cd03801">
    <property type="entry name" value="GT4_PimA-like"/>
    <property type="match status" value="1"/>
</dbReference>
<dbReference type="InterPro" id="IPR028098">
    <property type="entry name" value="Glyco_trans_4-like_N"/>
</dbReference>
<dbReference type="GO" id="GO:0016757">
    <property type="term" value="F:glycosyltransferase activity"/>
    <property type="evidence" value="ECO:0007669"/>
    <property type="project" value="UniProtKB-KW"/>
</dbReference>
<dbReference type="Pfam" id="PF00534">
    <property type="entry name" value="Glycos_transf_1"/>
    <property type="match status" value="1"/>
</dbReference>
<dbReference type="Gene3D" id="3.40.50.2000">
    <property type="entry name" value="Glycogen Phosphorylase B"/>
    <property type="match status" value="2"/>
</dbReference>
<dbReference type="RefSeq" id="WP_258542414.1">
    <property type="nucleotide sequence ID" value="NZ_OU015584.1"/>
</dbReference>
<sequence>MKILHLSSEKTWRGGEQQIAYLIQEQMLAGESVMVACKRDSVFEKYCMDNRIPYQALSFSNSFDMATATGIKKLHKAHHFDIIHLHSSRSHSLAILATKFGLKANLILSRRVDFPSSGNALSNYKYNHPQIKKIICVSEKVKEIIGQTIRDKNKLCVVYDGIDLKRFEGSEKRNILHEEFGLSPETKIVANISALAGHKDYITFVNTVAAFKKKHDLPVKFFIIGEGDQRTSIEEHINATKTSGVIIMTGFRDDVPDIFPEIDVFLMTSKEEGLGSTNLDAFANRIPVVATAGGGIPEVVKHEKTGLLAPVQASEILAEHLFRMLTDNELQTKVTQNAYKVLNESFTKEVMAKKTMEWYKSVISET</sequence>
<dbReference type="AlphaFoldDB" id="A0A916JP37"/>
<evidence type="ECO:0000259" key="2">
    <source>
        <dbReference type="Pfam" id="PF13439"/>
    </source>
</evidence>
<protein>
    <submittedName>
        <fullName evidence="3">N-acetyl-alpha-D-glucosaminyl L-malate synthase</fullName>
        <ecNumber evidence="3">2.4.1.-</ecNumber>
    </submittedName>
</protein>
<dbReference type="Proteomes" id="UP000683507">
    <property type="component" value="Chromosome"/>
</dbReference>
<dbReference type="SUPFAM" id="SSF53756">
    <property type="entry name" value="UDP-Glycosyltransferase/glycogen phosphorylase"/>
    <property type="match status" value="1"/>
</dbReference>
<evidence type="ECO:0000313" key="3">
    <source>
        <dbReference type="EMBL" id="CAG5083397.1"/>
    </source>
</evidence>
<dbReference type="KEGG" id="ptan:CRYO30217_02184"/>